<feature type="compositionally biased region" description="Low complexity" evidence="1">
    <location>
        <begin position="330"/>
        <end position="344"/>
    </location>
</feature>
<dbReference type="OrthoDB" id="3068188at2759"/>
<feature type="compositionally biased region" description="Pro residues" evidence="1">
    <location>
        <begin position="379"/>
        <end position="397"/>
    </location>
</feature>
<dbReference type="AlphaFoldDB" id="A0A8S0WJK8"/>
<keyword evidence="2" id="KW-0472">Membrane</keyword>
<keyword evidence="2" id="KW-1133">Transmembrane helix</keyword>
<feature type="region of interest" description="Disordered" evidence="1">
    <location>
        <begin position="278"/>
        <end position="297"/>
    </location>
</feature>
<feature type="signal peptide" evidence="3">
    <location>
        <begin position="1"/>
        <end position="20"/>
    </location>
</feature>
<evidence type="ECO:0000313" key="4">
    <source>
        <dbReference type="EMBL" id="CAA7263873.1"/>
    </source>
</evidence>
<reference evidence="4 5" key="1">
    <citation type="submission" date="2020-01" db="EMBL/GenBank/DDBJ databases">
        <authorList>
            <person name="Gupta K D."/>
        </authorList>
    </citation>
    <scope>NUCLEOTIDE SEQUENCE [LARGE SCALE GENOMIC DNA]</scope>
</reference>
<organism evidence="4 5">
    <name type="scientific">Cyclocybe aegerita</name>
    <name type="common">Black poplar mushroom</name>
    <name type="synonym">Agrocybe aegerita</name>
    <dbReference type="NCBI Taxonomy" id="1973307"/>
    <lineage>
        <taxon>Eukaryota</taxon>
        <taxon>Fungi</taxon>
        <taxon>Dikarya</taxon>
        <taxon>Basidiomycota</taxon>
        <taxon>Agaricomycotina</taxon>
        <taxon>Agaricomycetes</taxon>
        <taxon>Agaricomycetidae</taxon>
        <taxon>Agaricales</taxon>
        <taxon>Agaricineae</taxon>
        <taxon>Bolbitiaceae</taxon>
        <taxon>Cyclocybe</taxon>
    </lineage>
</organism>
<feature type="compositionally biased region" description="Low complexity" evidence="1">
    <location>
        <begin position="282"/>
        <end position="293"/>
    </location>
</feature>
<feature type="chain" id="PRO_5035866272" evidence="3">
    <location>
        <begin position="21"/>
        <end position="421"/>
    </location>
</feature>
<feature type="region of interest" description="Disordered" evidence="1">
    <location>
        <begin position="139"/>
        <end position="173"/>
    </location>
</feature>
<evidence type="ECO:0000256" key="1">
    <source>
        <dbReference type="SAM" id="MobiDB-lite"/>
    </source>
</evidence>
<evidence type="ECO:0000256" key="2">
    <source>
        <dbReference type="SAM" id="Phobius"/>
    </source>
</evidence>
<gene>
    <name evidence="4" type="ORF">AAE3_LOCUS6047</name>
</gene>
<dbReference type="Proteomes" id="UP000467700">
    <property type="component" value="Unassembled WGS sequence"/>
</dbReference>
<feature type="region of interest" description="Disordered" evidence="1">
    <location>
        <begin position="311"/>
        <end position="347"/>
    </location>
</feature>
<dbReference type="EMBL" id="CACVBS010000041">
    <property type="protein sequence ID" value="CAA7263873.1"/>
    <property type="molecule type" value="Genomic_DNA"/>
</dbReference>
<keyword evidence="3" id="KW-0732">Signal</keyword>
<proteinExistence type="predicted"/>
<feature type="transmembrane region" description="Helical" evidence="2">
    <location>
        <begin position="174"/>
        <end position="196"/>
    </location>
</feature>
<keyword evidence="5" id="KW-1185">Reference proteome</keyword>
<feature type="region of interest" description="Disordered" evidence="1">
    <location>
        <begin position="360"/>
        <end position="421"/>
    </location>
</feature>
<evidence type="ECO:0000256" key="3">
    <source>
        <dbReference type="SAM" id="SignalP"/>
    </source>
</evidence>
<sequence length="421" mass="44154">MLIVFRWILLVTLLFPGCLSYVITTEPWQTNRPVPGGTIFYNIQHTEGEVVLVDILLISATRGNTTTIFGDSDLTKQDDANAGFTIPFVPPGMYMIRLVATSTKQFLADSPQFEIFPVGTASASSSSATSLPATPLPTFTGLTTTSTSSGSSTSNTAGAAGSDTSTSSESSPPVGGIVGGVLGGLLVLVVLGIVLWRRRQRRAGEVAESVLPTSEANSGSVQPYTLSPRSMEGLGALADPEGGSIYPSSMAPSTAVNRQAGPLPSKSHVLLGKGYGAAGEGSSSVSVTSPMSPEARTDLLRRERERINREIAELENRTNNSGSQGTASMSLPSSITAASTTSSRPPRDQDLAAQLEALRNQIQQMEERQAYGTNAVDFEPPPGYDGPPAPQPIPEPNAPGSGESRPLPTPRTAQIDRKEPL</sequence>
<accession>A0A8S0WJK8</accession>
<comment type="caution">
    <text evidence="4">The sequence shown here is derived from an EMBL/GenBank/DDBJ whole genome shotgun (WGS) entry which is preliminary data.</text>
</comment>
<protein>
    <submittedName>
        <fullName evidence="4">Uncharacterized protein</fullName>
    </submittedName>
</protein>
<feature type="compositionally biased region" description="Polar residues" evidence="1">
    <location>
        <begin position="318"/>
        <end position="329"/>
    </location>
</feature>
<name>A0A8S0WJK8_CYCAE</name>
<keyword evidence="2" id="KW-0812">Transmembrane</keyword>
<evidence type="ECO:0000313" key="5">
    <source>
        <dbReference type="Proteomes" id="UP000467700"/>
    </source>
</evidence>